<dbReference type="SUPFAM" id="SSF103473">
    <property type="entry name" value="MFS general substrate transporter"/>
    <property type="match status" value="1"/>
</dbReference>
<protein>
    <recommendedName>
        <fullName evidence="5">Monocarboxylate transporter</fullName>
    </recommendedName>
</protein>
<evidence type="ECO:0000256" key="2">
    <source>
        <dbReference type="SAM" id="Phobius"/>
    </source>
</evidence>
<feature type="compositionally biased region" description="Polar residues" evidence="1">
    <location>
        <begin position="158"/>
        <end position="178"/>
    </location>
</feature>
<dbReference type="GO" id="GO:0008028">
    <property type="term" value="F:monocarboxylic acid transmembrane transporter activity"/>
    <property type="evidence" value="ECO:0007669"/>
    <property type="project" value="TreeGrafter"/>
</dbReference>
<organism evidence="3 4">
    <name type="scientific">Amblyomma americanum</name>
    <name type="common">Lone star tick</name>
    <dbReference type="NCBI Taxonomy" id="6943"/>
    <lineage>
        <taxon>Eukaryota</taxon>
        <taxon>Metazoa</taxon>
        <taxon>Ecdysozoa</taxon>
        <taxon>Arthropoda</taxon>
        <taxon>Chelicerata</taxon>
        <taxon>Arachnida</taxon>
        <taxon>Acari</taxon>
        <taxon>Parasitiformes</taxon>
        <taxon>Ixodida</taxon>
        <taxon>Ixodoidea</taxon>
        <taxon>Ixodidae</taxon>
        <taxon>Amblyomminae</taxon>
        <taxon>Amblyomma</taxon>
    </lineage>
</organism>
<dbReference type="Pfam" id="PF07690">
    <property type="entry name" value="MFS_1"/>
    <property type="match status" value="1"/>
</dbReference>
<accession>A0AAQ4DT47</accession>
<feature type="transmembrane region" description="Helical" evidence="2">
    <location>
        <begin position="237"/>
        <end position="254"/>
    </location>
</feature>
<feature type="region of interest" description="Disordered" evidence="1">
    <location>
        <begin position="138"/>
        <end position="178"/>
    </location>
</feature>
<gene>
    <name evidence="3" type="ORF">V5799_031753</name>
</gene>
<dbReference type="Proteomes" id="UP001321473">
    <property type="component" value="Unassembled WGS sequence"/>
</dbReference>
<proteinExistence type="predicted"/>
<evidence type="ECO:0000313" key="3">
    <source>
        <dbReference type="EMBL" id="KAK8765637.1"/>
    </source>
</evidence>
<evidence type="ECO:0008006" key="5">
    <source>
        <dbReference type="Google" id="ProtNLM"/>
    </source>
</evidence>
<name>A0AAQ4DT47_AMBAM</name>
<feature type="transmembrane region" description="Helical" evidence="2">
    <location>
        <begin position="266"/>
        <end position="287"/>
    </location>
</feature>
<dbReference type="InterPro" id="IPR050327">
    <property type="entry name" value="Proton-linked_MCT"/>
</dbReference>
<keyword evidence="4" id="KW-1185">Reference proteome</keyword>
<dbReference type="InterPro" id="IPR011701">
    <property type="entry name" value="MFS"/>
</dbReference>
<dbReference type="AlphaFoldDB" id="A0AAQ4DT47"/>
<feature type="transmembrane region" description="Helical" evidence="2">
    <location>
        <begin position="28"/>
        <end position="50"/>
    </location>
</feature>
<feature type="transmembrane region" description="Helical" evidence="2">
    <location>
        <begin position="205"/>
        <end position="225"/>
    </location>
</feature>
<reference evidence="3 4" key="1">
    <citation type="journal article" date="2023" name="Arcadia Sci">
        <title>De novo assembly of a long-read Amblyomma americanum tick genome.</title>
        <authorList>
            <person name="Chou S."/>
            <person name="Poskanzer K.E."/>
            <person name="Rollins M."/>
            <person name="Thuy-Boun P.S."/>
        </authorList>
    </citation>
    <scope>NUCLEOTIDE SEQUENCE [LARGE SCALE GENOMIC DNA]</scope>
    <source>
        <strain evidence="3">F_SG_1</strain>
        <tissue evidence="3">Salivary glands</tissue>
    </source>
</reference>
<feature type="non-terminal residue" evidence="3">
    <location>
        <position position="386"/>
    </location>
</feature>
<dbReference type="PANTHER" id="PTHR11360">
    <property type="entry name" value="MONOCARBOXYLATE TRANSPORTER"/>
    <property type="match status" value="1"/>
</dbReference>
<evidence type="ECO:0000313" key="4">
    <source>
        <dbReference type="Proteomes" id="UP001321473"/>
    </source>
</evidence>
<dbReference type="InterPro" id="IPR036259">
    <property type="entry name" value="MFS_trans_sf"/>
</dbReference>
<dbReference type="Gene3D" id="1.20.1250.20">
    <property type="entry name" value="MFS general substrate transporter like domains"/>
    <property type="match status" value="1"/>
</dbReference>
<feature type="transmembrane region" description="Helical" evidence="2">
    <location>
        <begin position="293"/>
        <end position="317"/>
    </location>
</feature>
<keyword evidence="2" id="KW-1133">Transmembrane helix</keyword>
<dbReference type="PANTHER" id="PTHR11360:SF303">
    <property type="entry name" value="MAJOR FACILITATOR SUPERFAMILY (MFS) PROFILE DOMAIN-CONTAINING PROTEIN"/>
    <property type="match status" value="1"/>
</dbReference>
<feature type="transmembrane region" description="Helical" evidence="2">
    <location>
        <begin position="324"/>
        <end position="342"/>
    </location>
</feature>
<keyword evidence="2" id="KW-0472">Membrane</keyword>
<evidence type="ECO:0000256" key="1">
    <source>
        <dbReference type="SAM" id="MobiDB-lite"/>
    </source>
</evidence>
<dbReference type="EMBL" id="JARKHS020027200">
    <property type="protein sequence ID" value="KAK8765637.1"/>
    <property type="molecule type" value="Genomic_DNA"/>
</dbReference>
<sequence length="386" mass="41995">MASGIANTGFSVGSLIFPPVIQALEDEYGIRGALLISGAAMLNSVAGAFFQRTPVPQTQMGEVAQDISCAAAKKGVSVNDSDDISAVIGQSQEFEETQCSNCSHHNDVPRIHDYDGNLEQWFMKVEPLTEDEHRAGGRHISSVKGDAANGDADPCRSRGNSFLQEQPESSTAPAQNSLVQKTFMNRDTTKPCEGFFRSFLFLPKFYLLLFSFSTVYFNMVTYMTVAVDFGVDLGIPAWNAVYLILIYSVADMLARVGSGWITDRNYLQESTIMGLHFALWGAALYLMPMYSSYSYQVTLSIVSGWCNGSTLILVPVLFMKLVGIEKLSVCFGIGTSFVGLVGLARPLLIGWCTGSTLILIPVLLMELVSIEKFGVCFGISTSFVGL</sequence>
<keyword evidence="2" id="KW-0812">Transmembrane</keyword>
<comment type="caution">
    <text evidence="3">The sequence shown here is derived from an EMBL/GenBank/DDBJ whole genome shotgun (WGS) entry which is preliminary data.</text>
</comment>